<sequence>MDDWFSNPQWWLSITVSSLVALVIPKVFHRAKTLLQPPITRTQGWFKSYYRHRRCKRLRKIKAVRFDSLKINRAIALSYACFILFIIAAVASMVGFTLVPTGLRQETERAVFLGFITATPAFLFEFAWLTAASKVDDLLKYRGLIKRRHRRLF</sequence>
<dbReference type="EMBL" id="LKEJ01000194">
    <property type="protein sequence ID" value="KTB54968.1"/>
    <property type="molecule type" value="Genomic_DNA"/>
</dbReference>
<protein>
    <submittedName>
        <fullName evidence="2">Uncharacterized protein</fullName>
    </submittedName>
</protein>
<comment type="caution">
    <text evidence="2">The sequence shown here is derived from an EMBL/GenBank/DDBJ whole genome shotgun (WGS) entry which is preliminary data.</text>
</comment>
<gene>
    <name evidence="2" type="ORF">AO067_20325</name>
</gene>
<feature type="transmembrane region" description="Helical" evidence="1">
    <location>
        <begin position="12"/>
        <end position="28"/>
    </location>
</feature>
<organism evidence="2 3">
    <name type="scientific">Pseudomonas viridiflava ICMP 13104</name>
    <dbReference type="NCBI Taxonomy" id="1198305"/>
    <lineage>
        <taxon>Bacteria</taxon>
        <taxon>Pseudomonadati</taxon>
        <taxon>Pseudomonadota</taxon>
        <taxon>Gammaproteobacteria</taxon>
        <taxon>Pseudomonadales</taxon>
        <taxon>Pseudomonadaceae</taxon>
        <taxon>Pseudomonas</taxon>
    </lineage>
</organism>
<evidence type="ECO:0000256" key="1">
    <source>
        <dbReference type="SAM" id="Phobius"/>
    </source>
</evidence>
<evidence type="ECO:0000313" key="2">
    <source>
        <dbReference type="EMBL" id="KTB54968.1"/>
    </source>
</evidence>
<feature type="transmembrane region" description="Helical" evidence="1">
    <location>
        <begin position="74"/>
        <end position="98"/>
    </location>
</feature>
<keyword evidence="1" id="KW-0472">Membrane</keyword>
<keyword evidence="3" id="KW-1185">Reference proteome</keyword>
<feature type="transmembrane region" description="Helical" evidence="1">
    <location>
        <begin position="110"/>
        <end position="132"/>
    </location>
</feature>
<accession>A0A0W0H2D4</accession>
<evidence type="ECO:0000313" key="3">
    <source>
        <dbReference type="Proteomes" id="UP000053048"/>
    </source>
</evidence>
<dbReference type="AlphaFoldDB" id="A0A0W0H2D4"/>
<proteinExistence type="predicted"/>
<dbReference type="Proteomes" id="UP000053048">
    <property type="component" value="Unassembled WGS sequence"/>
</dbReference>
<reference evidence="2 3" key="1">
    <citation type="submission" date="2015-09" db="EMBL/GenBank/DDBJ databases">
        <title>Genome sequence of ICMP 13104.</title>
        <authorList>
            <person name="Visnovsky S."/>
            <person name="Lu A."/>
            <person name="Panda P."/>
            <person name="Pitman A."/>
        </authorList>
    </citation>
    <scope>NUCLEOTIDE SEQUENCE [LARGE SCALE GENOMIC DNA]</scope>
    <source>
        <strain evidence="2 3">ICMP 13104</strain>
    </source>
</reference>
<keyword evidence="1" id="KW-1133">Transmembrane helix</keyword>
<keyword evidence="1" id="KW-0812">Transmembrane</keyword>
<name>A0A0W0H2D4_PSEVI</name>